<evidence type="ECO:0000256" key="2">
    <source>
        <dbReference type="ARBA" id="ARBA00006573"/>
    </source>
</evidence>
<organism evidence="5 6">
    <name type="scientific">Salipaludibacillus agaradhaerens</name>
    <name type="common">Bacillus agaradhaerens</name>
    <dbReference type="NCBI Taxonomy" id="76935"/>
    <lineage>
        <taxon>Bacteria</taxon>
        <taxon>Bacillati</taxon>
        <taxon>Bacillota</taxon>
        <taxon>Bacilli</taxon>
        <taxon>Bacillales</taxon>
        <taxon>Bacillaceae</taxon>
    </lineage>
</organism>
<keyword evidence="6" id="KW-1185">Reference proteome</keyword>
<dbReference type="InterPro" id="IPR012610">
    <property type="entry name" value="SASP_SspH"/>
</dbReference>
<dbReference type="OrthoDB" id="2721675at2"/>
<proteinExistence type="evidence at transcript level"/>
<evidence type="ECO:0000313" key="5">
    <source>
        <dbReference type="EMBL" id="MCR6098702.1"/>
    </source>
</evidence>
<comment type="similarity">
    <text evidence="2 4">Belongs to the SspH family.</text>
</comment>
<dbReference type="GO" id="GO:0030435">
    <property type="term" value="P:sporulation resulting in formation of a cellular spore"/>
    <property type="evidence" value="ECO:0007669"/>
    <property type="project" value="UniProtKB-KW"/>
</dbReference>
<dbReference type="Proteomes" id="UP001057753">
    <property type="component" value="Unassembled WGS sequence"/>
</dbReference>
<dbReference type="AlphaFoldDB" id="A0A9Q4G160"/>
<dbReference type="Pfam" id="PF08141">
    <property type="entry name" value="SspH"/>
    <property type="match status" value="1"/>
</dbReference>
<reference evidence="5" key="1">
    <citation type="submission" date="2020-06" db="EMBL/GenBank/DDBJ databases">
        <title>Insight into the genomes of haloalkaliphilic bacilli from Kenyan soda lakes.</title>
        <authorList>
            <person name="Mwirichia R."/>
            <person name="Villamizar G.C."/>
            <person name="Poehlein A."/>
            <person name="Mugweru J."/>
            <person name="Kipnyargis A."/>
            <person name="Kiplimo D."/>
            <person name="Orwa P."/>
            <person name="Daniel R."/>
        </authorList>
    </citation>
    <scope>NUCLEOTIDE SEQUENCE</scope>
    <source>
        <strain evidence="5">B1096_S55</strain>
    </source>
</reference>
<evidence type="ECO:0000256" key="3">
    <source>
        <dbReference type="ARBA" id="ARBA00022969"/>
    </source>
</evidence>
<evidence type="ECO:0000256" key="1">
    <source>
        <dbReference type="ARBA" id="ARBA00004288"/>
    </source>
</evidence>
<evidence type="ECO:0000256" key="4">
    <source>
        <dbReference type="HAMAP-Rule" id="MF_00667"/>
    </source>
</evidence>
<evidence type="ECO:0000313" key="6">
    <source>
        <dbReference type="Proteomes" id="UP001057753"/>
    </source>
</evidence>
<dbReference type="NCBIfam" id="TIGR02861">
    <property type="entry name" value="SASP_H"/>
    <property type="match status" value="1"/>
</dbReference>
<name>A0A9Q4G160_SALAG</name>
<accession>A0A9Q4G160</accession>
<comment type="caution">
    <text evidence="5">The sequence shown here is derived from an EMBL/GenBank/DDBJ whole genome shotgun (WGS) entry which is preliminary data.</text>
</comment>
<comment type="induction">
    <text evidence="4">Expressed only in the forespore compartment of sporulating cells.</text>
</comment>
<dbReference type="EMBL" id="JABXYM010000002">
    <property type="protein sequence ID" value="MCR6098702.1"/>
    <property type="molecule type" value="Genomic_DNA"/>
</dbReference>
<comment type="subcellular location">
    <subcellularLocation>
        <location evidence="1 4">Spore core</location>
    </subcellularLocation>
</comment>
<dbReference type="HAMAP" id="MF_00667">
    <property type="entry name" value="SspH"/>
    <property type="match status" value="1"/>
</dbReference>
<dbReference type="GO" id="GO:0030436">
    <property type="term" value="P:asexual sporulation"/>
    <property type="evidence" value="ECO:0007669"/>
    <property type="project" value="UniProtKB-UniRule"/>
</dbReference>
<dbReference type="RefSeq" id="WP_078578805.1">
    <property type="nucleotide sequence ID" value="NZ_JABXYM010000002.1"/>
</dbReference>
<dbReference type="GO" id="GO:0042601">
    <property type="term" value="C:endospore-forming forespore"/>
    <property type="evidence" value="ECO:0007669"/>
    <property type="project" value="InterPro"/>
</dbReference>
<sequence>METQRVKEIIEAPTMINVSYKGVPVYIESLDDSSRTAVVFPLDEMDHLQEVDIDGLVEEGP</sequence>
<protein>
    <recommendedName>
        <fullName evidence="4">Small, acid-soluble spore protein H</fullName>
        <shortName evidence="4">SASP H</shortName>
    </recommendedName>
</protein>
<keyword evidence="3 4" id="KW-0749">Sporulation</keyword>
<gene>
    <name evidence="4" type="primary">sspH</name>
    <name evidence="5" type="ORF">HXA33_19520</name>
</gene>